<evidence type="ECO:0000256" key="5">
    <source>
        <dbReference type="ARBA" id="ARBA00012292"/>
    </source>
</evidence>
<dbReference type="GO" id="GO:0008495">
    <property type="term" value="F:protoheme IX farnesyltransferase activity"/>
    <property type="evidence" value="ECO:0007669"/>
    <property type="project" value="UniProtKB-UniRule"/>
</dbReference>
<evidence type="ECO:0000313" key="17">
    <source>
        <dbReference type="EMBL" id="CAA9231444.1"/>
    </source>
</evidence>
<dbReference type="NCBIfam" id="TIGR01473">
    <property type="entry name" value="cyoE_ctaB"/>
    <property type="match status" value="1"/>
</dbReference>
<feature type="transmembrane region" description="Helical" evidence="16">
    <location>
        <begin position="124"/>
        <end position="141"/>
    </location>
</feature>
<evidence type="ECO:0000256" key="16">
    <source>
        <dbReference type="HAMAP-Rule" id="MF_00154"/>
    </source>
</evidence>
<keyword evidence="11 16" id="KW-0472">Membrane</keyword>
<feature type="transmembrane region" description="Helical" evidence="16">
    <location>
        <begin position="249"/>
        <end position="266"/>
    </location>
</feature>
<comment type="pathway">
    <text evidence="3 16">Porphyrin-containing compound metabolism; heme O biosynthesis; heme O from protoheme: step 1/1.</text>
</comment>
<feature type="transmembrane region" description="Helical" evidence="16">
    <location>
        <begin position="226"/>
        <end position="243"/>
    </location>
</feature>
<feature type="transmembrane region" description="Helical" evidence="16">
    <location>
        <begin position="153"/>
        <end position="171"/>
    </location>
</feature>
<protein>
    <recommendedName>
        <fullName evidence="13 16">Protoheme IX farnesyltransferase</fullName>
        <ecNumber evidence="5 16">2.5.1.141</ecNumber>
    </recommendedName>
    <alternativeName>
        <fullName evidence="14 16">Heme B farnesyltransferase</fullName>
    </alternativeName>
    <alternativeName>
        <fullName evidence="12 16">Heme O synthase</fullName>
    </alternativeName>
</protein>
<name>A0A6J4HQN5_9CHLR</name>
<evidence type="ECO:0000256" key="15">
    <source>
        <dbReference type="ARBA" id="ARBA00047690"/>
    </source>
</evidence>
<dbReference type="AlphaFoldDB" id="A0A6J4HQN5"/>
<comment type="function">
    <text evidence="1 16">Converts heme B (protoheme IX) to heme O by substitution of the vinyl group on carbon 2 of heme B porphyrin ring with a hydroxyethyl farnesyl side group.</text>
</comment>
<keyword evidence="10 16" id="KW-0350">Heme biosynthesis</keyword>
<gene>
    <name evidence="16" type="primary">ctaB</name>
    <name evidence="17" type="ORF">AVDCRST_MAG26-987</name>
</gene>
<evidence type="ECO:0000256" key="7">
    <source>
        <dbReference type="ARBA" id="ARBA00022679"/>
    </source>
</evidence>
<evidence type="ECO:0000256" key="10">
    <source>
        <dbReference type="ARBA" id="ARBA00023133"/>
    </source>
</evidence>
<keyword evidence="6 16" id="KW-1003">Cell membrane</keyword>
<dbReference type="PANTHER" id="PTHR43448">
    <property type="entry name" value="PROTOHEME IX FARNESYLTRANSFERASE, MITOCHONDRIAL"/>
    <property type="match status" value="1"/>
</dbReference>
<dbReference type="GO" id="GO:0048034">
    <property type="term" value="P:heme O biosynthetic process"/>
    <property type="evidence" value="ECO:0007669"/>
    <property type="project" value="UniProtKB-UniRule"/>
</dbReference>
<dbReference type="GO" id="GO:0005886">
    <property type="term" value="C:plasma membrane"/>
    <property type="evidence" value="ECO:0007669"/>
    <property type="project" value="UniProtKB-SubCell"/>
</dbReference>
<comment type="similarity">
    <text evidence="16">Belongs to the UbiA prenyltransferase family. Protoheme IX farnesyltransferase subfamily.</text>
</comment>
<evidence type="ECO:0000256" key="12">
    <source>
        <dbReference type="ARBA" id="ARBA00030253"/>
    </source>
</evidence>
<comment type="miscellaneous">
    <text evidence="16">Carbon 2 of the heme B porphyrin ring is defined according to the Fischer nomenclature.</text>
</comment>
<dbReference type="PANTHER" id="PTHR43448:SF7">
    <property type="entry name" value="4-HYDROXYBENZOATE SOLANESYLTRANSFERASE"/>
    <property type="match status" value="1"/>
</dbReference>
<evidence type="ECO:0000256" key="9">
    <source>
        <dbReference type="ARBA" id="ARBA00022989"/>
    </source>
</evidence>
<dbReference type="UniPathway" id="UPA00834">
    <property type="reaction ID" value="UER00712"/>
</dbReference>
<dbReference type="EC" id="2.5.1.141" evidence="5 16"/>
<comment type="subcellular location">
    <subcellularLocation>
        <location evidence="2 16">Cell membrane</location>
        <topology evidence="2 16">Multi-pass membrane protein</topology>
    </subcellularLocation>
</comment>
<dbReference type="FunFam" id="1.10.357.140:FF:000001">
    <property type="entry name" value="Protoheme IX farnesyltransferase"/>
    <property type="match status" value="1"/>
</dbReference>
<dbReference type="Gene3D" id="1.10.357.140">
    <property type="entry name" value="UbiA prenyltransferase"/>
    <property type="match status" value="1"/>
</dbReference>
<accession>A0A6J4HQN5</accession>
<feature type="transmembrane region" description="Helical" evidence="16">
    <location>
        <begin position="31"/>
        <end position="49"/>
    </location>
</feature>
<evidence type="ECO:0000256" key="3">
    <source>
        <dbReference type="ARBA" id="ARBA00004919"/>
    </source>
</evidence>
<feature type="transmembrane region" description="Helical" evidence="16">
    <location>
        <begin position="98"/>
        <end position="118"/>
    </location>
</feature>
<keyword evidence="7 16" id="KW-0808">Transferase</keyword>
<proteinExistence type="inferred from homology"/>
<keyword evidence="8 16" id="KW-0812">Transmembrane</keyword>
<dbReference type="InterPro" id="IPR000537">
    <property type="entry name" value="UbiA_prenyltransferase"/>
</dbReference>
<organism evidence="17">
    <name type="scientific">uncultured Chloroflexia bacterium</name>
    <dbReference type="NCBI Taxonomy" id="1672391"/>
    <lineage>
        <taxon>Bacteria</taxon>
        <taxon>Bacillati</taxon>
        <taxon>Chloroflexota</taxon>
        <taxon>Chloroflexia</taxon>
        <taxon>environmental samples</taxon>
    </lineage>
</organism>
<dbReference type="HAMAP" id="MF_00154">
    <property type="entry name" value="CyoE_CtaB"/>
    <property type="match status" value="1"/>
</dbReference>
<dbReference type="Pfam" id="PF01040">
    <property type="entry name" value="UbiA"/>
    <property type="match status" value="1"/>
</dbReference>
<feature type="transmembrane region" description="Helical" evidence="16">
    <location>
        <begin position="177"/>
        <end position="200"/>
    </location>
</feature>
<comment type="catalytic activity">
    <reaction evidence="15 16">
        <text>heme b + (2E,6E)-farnesyl diphosphate + H2O = Fe(II)-heme o + diphosphate</text>
        <dbReference type="Rhea" id="RHEA:28070"/>
        <dbReference type="ChEBI" id="CHEBI:15377"/>
        <dbReference type="ChEBI" id="CHEBI:33019"/>
        <dbReference type="ChEBI" id="CHEBI:60344"/>
        <dbReference type="ChEBI" id="CHEBI:60530"/>
        <dbReference type="ChEBI" id="CHEBI:175763"/>
        <dbReference type="EC" id="2.5.1.141"/>
    </reaction>
</comment>
<evidence type="ECO:0000256" key="13">
    <source>
        <dbReference type="ARBA" id="ARBA00040810"/>
    </source>
</evidence>
<evidence type="ECO:0000256" key="11">
    <source>
        <dbReference type="ARBA" id="ARBA00023136"/>
    </source>
</evidence>
<reference evidence="17" key="1">
    <citation type="submission" date="2020-02" db="EMBL/GenBank/DDBJ databases">
        <authorList>
            <person name="Meier V. D."/>
        </authorList>
    </citation>
    <scope>NUCLEOTIDE SEQUENCE</scope>
    <source>
        <strain evidence="17">AVDCRST_MAG26</strain>
    </source>
</reference>
<dbReference type="InterPro" id="IPR044878">
    <property type="entry name" value="UbiA_sf"/>
</dbReference>
<comment type="similarity">
    <text evidence="4">In the C-terminal section; belongs to the UbiA prenyltransferase family. Protoheme IX farnesyltransferase subfamily.</text>
</comment>
<dbReference type="CDD" id="cd13957">
    <property type="entry name" value="PT_UbiA_Cox10"/>
    <property type="match status" value="1"/>
</dbReference>
<evidence type="ECO:0000256" key="2">
    <source>
        <dbReference type="ARBA" id="ARBA00004651"/>
    </source>
</evidence>
<dbReference type="InterPro" id="IPR006369">
    <property type="entry name" value="Protohaem_IX_farnesylTrfase"/>
</dbReference>
<keyword evidence="9 16" id="KW-1133">Transmembrane helix</keyword>
<evidence type="ECO:0000256" key="14">
    <source>
        <dbReference type="ARBA" id="ARBA00042475"/>
    </source>
</evidence>
<feature type="transmembrane region" description="Helical" evidence="16">
    <location>
        <begin position="55"/>
        <end position="77"/>
    </location>
</feature>
<evidence type="ECO:0000256" key="8">
    <source>
        <dbReference type="ARBA" id="ARBA00022692"/>
    </source>
</evidence>
<dbReference type="EMBL" id="CADCTK010000224">
    <property type="protein sequence ID" value="CAA9231444.1"/>
    <property type="molecule type" value="Genomic_DNA"/>
</dbReference>
<evidence type="ECO:0000256" key="1">
    <source>
        <dbReference type="ARBA" id="ARBA00004019"/>
    </source>
</evidence>
<evidence type="ECO:0000256" key="6">
    <source>
        <dbReference type="ARBA" id="ARBA00022475"/>
    </source>
</evidence>
<evidence type="ECO:0000256" key="4">
    <source>
        <dbReference type="ARBA" id="ARBA00010223"/>
    </source>
</evidence>
<sequence>MAHQATSAPGSIASGWRKTLADYVALTKPRILVLLLLTTLAAMFLATTRPLPPLLVLWTMLGGALAAGGANAMNMFLDRDVDALMGRTSRRPVPSSRITPRAALIYGLTLNVAAFVILWAGANLLAATLALGGSAYYVLIYTRLLKRTTPHNIVLGGAAGAVPPLVGWAAVAGNISLSAICLFAIIFYWTPPHFWALALLRRADYARAGIPMLPVARGEAETKWQILLYTLLLLSVSVLPTPLRLMGPLYLVLALLLGLRFLQYAIRLFRESGTSTAWPLYKYSLLYLALLFGAMVLDHIVRLAFAA</sequence>
<dbReference type="NCBIfam" id="NF003349">
    <property type="entry name" value="PRK04375.1-2"/>
    <property type="match status" value="1"/>
</dbReference>
<feature type="transmembrane region" description="Helical" evidence="16">
    <location>
        <begin position="286"/>
        <end position="305"/>
    </location>
</feature>